<dbReference type="RefSeq" id="WP_223103454.1">
    <property type="nucleotide sequence ID" value="NZ_CP061913.1"/>
</dbReference>
<keyword evidence="2" id="KW-0472">Membrane</keyword>
<keyword evidence="5" id="KW-1185">Reference proteome</keyword>
<sequence>MINIVLFGVAFMVACIPVGILGSSNIVWGEDNQYGRVPIPGNTVLHLPAGSVRVSVAIALPGRGNATPDLPFPPDLALTLTPLDTTSGQPAVTRIDATSSNADDNSVNTQRQAWTVHIPQDGSYRVTVQGSFDRVGVNPQLWFGHGPPLPGRFVPLVGLGLVIVAYTLWFVVVRPRRRSSSPATAGPAAGLTTWRRPLRSAAGPAREPRPSGEPPERGARPDPAIAPADSVDRLAKLADLHDRGALTDAEFATEKAKIINGP</sequence>
<accession>A0ABV5MK94</accession>
<name>A0ABV5MK94_9ACTN</name>
<evidence type="ECO:0000256" key="2">
    <source>
        <dbReference type="SAM" id="Phobius"/>
    </source>
</evidence>
<evidence type="ECO:0000313" key="4">
    <source>
        <dbReference type="EMBL" id="MFB9449285.1"/>
    </source>
</evidence>
<evidence type="ECO:0000256" key="1">
    <source>
        <dbReference type="SAM" id="MobiDB-lite"/>
    </source>
</evidence>
<feature type="domain" description="SHOCT" evidence="3">
    <location>
        <begin position="232"/>
        <end position="258"/>
    </location>
</feature>
<evidence type="ECO:0000313" key="5">
    <source>
        <dbReference type="Proteomes" id="UP001589608"/>
    </source>
</evidence>
<feature type="transmembrane region" description="Helical" evidence="2">
    <location>
        <begin position="153"/>
        <end position="172"/>
    </location>
</feature>
<dbReference type="EMBL" id="JBHMCA010000065">
    <property type="protein sequence ID" value="MFB9449285.1"/>
    <property type="molecule type" value="Genomic_DNA"/>
</dbReference>
<dbReference type="Proteomes" id="UP001589608">
    <property type="component" value="Unassembled WGS sequence"/>
</dbReference>
<evidence type="ECO:0000259" key="3">
    <source>
        <dbReference type="Pfam" id="PF09851"/>
    </source>
</evidence>
<reference evidence="4 5" key="1">
    <citation type="submission" date="2024-09" db="EMBL/GenBank/DDBJ databases">
        <authorList>
            <person name="Sun Q."/>
            <person name="Mori K."/>
        </authorList>
    </citation>
    <scope>NUCLEOTIDE SEQUENCE [LARGE SCALE GENOMIC DNA]</scope>
    <source>
        <strain evidence="4 5">JCM 3307</strain>
    </source>
</reference>
<dbReference type="InterPro" id="IPR018649">
    <property type="entry name" value="SHOCT"/>
</dbReference>
<feature type="region of interest" description="Disordered" evidence="1">
    <location>
        <begin position="179"/>
        <end position="228"/>
    </location>
</feature>
<comment type="caution">
    <text evidence="4">The sequence shown here is derived from an EMBL/GenBank/DDBJ whole genome shotgun (WGS) entry which is preliminary data.</text>
</comment>
<keyword evidence="2" id="KW-0812">Transmembrane</keyword>
<protein>
    <submittedName>
        <fullName evidence="4">SHOCT domain-containing protein</fullName>
    </submittedName>
</protein>
<feature type="compositionally biased region" description="Low complexity" evidence="1">
    <location>
        <begin position="180"/>
        <end position="193"/>
    </location>
</feature>
<dbReference type="Pfam" id="PF09851">
    <property type="entry name" value="SHOCT"/>
    <property type="match status" value="1"/>
</dbReference>
<feature type="compositionally biased region" description="Basic and acidic residues" evidence="1">
    <location>
        <begin position="206"/>
        <end position="220"/>
    </location>
</feature>
<keyword evidence="2" id="KW-1133">Transmembrane helix</keyword>
<proteinExistence type="predicted"/>
<organism evidence="4 5">
    <name type="scientific">Dactylosporangium vinaceum</name>
    <dbReference type="NCBI Taxonomy" id="53362"/>
    <lineage>
        <taxon>Bacteria</taxon>
        <taxon>Bacillati</taxon>
        <taxon>Actinomycetota</taxon>
        <taxon>Actinomycetes</taxon>
        <taxon>Micromonosporales</taxon>
        <taxon>Micromonosporaceae</taxon>
        <taxon>Dactylosporangium</taxon>
    </lineage>
</organism>
<gene>
    <name evidence="4" type="ORF">ACFFTR_39935</name>
</gene>